<evidence type="ECO:0000313" key="2">
    <source>
        <dbReference type="Proteomes" id="UP000065261"/>
    </source>
</evidence>
<dbReference type="AlphaFoldDB" id="A0A0U2LNI1"/>
<dbReference type="RefSeq" id="WP_058373556.1">
    <property type="nucleotide sequence ID" value="NZ_CP011034.1"/>
</dbReference>
<evidence type="ECO:0000313" key="1">
    <source>
        <dbReference type="EMBL" id="ALS33270.1"/>
    </source>
</evidence>
<gene>
    <name evidence="1" type="ORF">PTRA_a2153</name>
</gene>
<accession>A0A0U2LNI1</accession>
<organism evidence="1">
    <name type="scientific">Pseudoalteromonas translucida KMM 520</name>
    <dbReference type="NCBI Taxonomy" id="1315283"/>
    <lineage>
        <taxon>Bacteria</taxon>
        <taxon>Pseudomonadati</taxon>
        <taxon>Pseudomonadota</taxon>
        <taxon>Gammaproteobacteria</taxon>
        <taxon>Alteromonadales</taxon>
        <taxon>Pseudoalteromonadaceae</taxon>
        <taxon>Pseudoalteromonas</taxon>
    </lineage>
</organism>
<evidence type="ECO:0008006" key="3">
    <source>
        <dbReference type="Google" id="ProtNLM"/>
    </source>
</evidence>
<sequence>MAPPRLTSDANVKRRLLQKLKSGNDLIVNIEVEVNGLQKQGHHTQAFLTQWMAVEQIAIHIIRTAQVCNWCEDTFKSLSSNLEDIGYTDETFEKKVYEPLFSKYLASRSSFEKINVDQVFKCLKKFNSELDEYKIKQLLADKLTGELVKQRTGKTQKTIRKQRNELIHRNGRISEPDYQSNQPFFDYFFQVITEVKDM</sequence>
<dbReference type="EMBL" id="CP011034">
    <property type="protein sequence ID" value="ALS33270.1"/>
    <property type="molecule type" value="Genomic_DNA"/>
</dbReference>
<name>A0A0U2LNI1_9GAMM</name>
<protein>
    <recommendedName>
        <fullName evidence="3">RiboL-PSP-HEPN domain-containing protein</fullName>
    </recommendedName>
</protein>
<dbReference type="KEGG" id="ptn:PTRA_a2153"/>
<proteinExistence type="predicted"/>
<reference evidence="1 2" key="1">
    <citation type="submission" date="2015-03" db="EMBL/GenBank/DDBJ databases">
        <authorList>
            <person name="Murphy D."/>
        </authorList>
    </citation>
    <scope>NUCLEOTIDE SEQUENCE [LARGE SCALE GENOMIC DNA]</scope>
    <source>
        <strain evidence="1 2">KMM 520</strain>
    </source>
</reference>
<dbReference type="PATRIC" id="fig|1315283.4.peg.1862"/>
<dbReference type="Proteomes" id="UP000065261">
    <property type="component" value="Chromosome I"/>
</dbReference>